<gene>
    <name evidence="3" type="ORF">BpHYR1_048589</name>
</gene>
<keyword evidence="2" id="KW-0472">Membrane</keyword>
<evidence type="ECO:0000313" key="4">
    <source>
        <dbReference type="Proteomes" id="UP000276133"/>
    </source>
</evidence>
<dbReference type="Proteomes" id="UP000276133">
    <property type="component" value="Unassembled WGS sequence"/>
</dbReference>
<name>A0A3M7RVI7_BRAPC</name>
<keyword evidence="2" id="KW-0812">Transmembrane</keyword>
<sequence>MVEDDAVSLLNGSSSSSSTRTTSGILLALIVVIGSLVSGLVWPPGTGLCSVHLRATAAEHLAIVFVIQVELGAAKFPFQLLDEIQGLLSFVAHQTNSARVHHLEELFQIDNAHFGIVLKVGVQIGAQFVLLFLDVAKRVHLACFALWLEAAYDQIAVLEKATADYFLRPPGGYQLVIQMVLGLAKIAVQGLGAHTRKHMLAHGCARALLTIVVLQQGVQVDLKCVHAELELALHFVHKLELNVLALVHPSELFLVGRTVARGYVLVEAVKHSFLDQIANVGEPQVGTQVGVGVAGQIQQIACEYDVYVRILEQIVLGKHKAGHAAIYPDVLEVDSFVEQIFKIACHWEIRINWQRERLRKPRTLRASFS</sequence>
<dbReference type="AlphaFoldDB" id="A0A3M7RVI7"/>
<proteinExistence type="predicted"/>
<reference evidence="3 4" key="1">
    <citation type="journal article" date="2018" name="Sci. Rep.">
        <title>Genomic signatures of local adaptation to the degree of environmental predictability in rotifers.</title>
        <authorList>
            <person name="Franch-Gras L."/>
            <person name="Hahn C."/>
            <person name="Garcia-Roger E.M."/>
            <person name="Carmona M.J."/>
            <person name="Serra M."/>
            <person name="Gomez A."/>
        </authorList>
    </citation>
    <scope>NUCLEOTIDE SEQUENCE [LARGE SCALE GENOMIC DNA]</scope>
    <source>
        <strain evidence="3">HYR1</strain>
    </source>
</reference>
<accession>A0A3M7RVI7</accession>
<keyword evidence="4" id="KW-1185">Reference proteome</keyword>
<comment type="caution">
    <text evidence="3">The sequence shown here is derived from an EMBL/GenBank/DDBJ whole genome shotgun (WGS) entry which is preliminary data.</text>
</comment>
<dbReference type="EMBL" id="REGN01002554">
    <property type="protein sequence ID" value="RNA27358.1"/>
    <property type="molecule type" value="Genomic_DNA"/>
</dbReference>
<feature type="transmembrane region" description="Helical" evidence="2">
    <location>
        <begin position="24"/>
        <end position="42"/>
    </location>
</feature>
<organism evidence="3 4">
    <name type="scientific">Brachionus plicatilis</name>
    <name type="common">Marine rotifer</name>
    <name type="synonym">Brachionus muelleri</name>
    <dbReference type="NCBI Taxonomy" id="10195"/>
    <lineage>
        <taxon>Eukaryota</taxon>
        <taxon>Metazoa</taxon>
        <taxon>Spiralia</taxon>
        <taxon>Gnathifera</taxon>
        <taxon>Rotifera</taxon>
        <taxon>Eurotatoria</taxon>
        <taxon>Monogononta</taxon>
        <taxon>Pseudotrocha</taxon>
        <taxon>Ploima</taxon>
        <taxon>Brachionidae</taxon>
        <taxon>Brachionus</taxon>
    </lineage>
</organism>
<evidence type="ECO:0000256" key="2">
    <source>
        <dbReference type="SAM" id="Phobius"/>
    </source>
</evidence>
<evidence type="ECO:0000256" key="1">
    <source>
        <dbReference type="SAM" id="MobiDB-lite"/>
    </source>
</evidence>
<protein>
    <submittedName>
        <fullName evidence="3">Uncharacterized protein</fullName>
    </submittedName>
</protein>
<evidence type="ECO:0000313" key="3">
    <source>
        <dbReference type="EMBL" id="RNA27358.1"/>
    </source>
</evidence>
<feature type="region of interest" description="Disordered" evidence="1">
    <location>
        <begin position="1"/>
        <end position="20"/>
    </location>
</feature>
<keyword evidence="2" id="KW-1133">Transmembrane helix</keyword>